<dbReference type="EMBL" id="CAEQ01001401">
    <property type="protein sequence ID" value="CCD14122.1"/>
    <property type="molecule type" value="Genomic_DNA"/>
</dbReference>
<keyword evidence="2" id="KW-1185">Reference proteome</keyword>
<evidence type="ECO:0000313" key="2">
    <source>
        <dbReference type="Proteomes" id="UP000000702"/>
    </source>
</evidence>
<organism evidence="1 2">
    <name type="scientific">Trypanosoma congolense (strain IL3000)</name>
    <dbReference type="NCBI Taxonomy" id="1068625"/>
    <lineage>
        <taxon>Eukaryota</taxon>
        <taxon>Discoba</taxon>
        <taxon>Euglenozoa</taxon>
        <taxon>Kinetoplastea</taxon>
        <taxon>Metakinetoplastina</taxon>
        <taxon>Trypanosomatida</taxon>
        <taxon>Trypanosomatidae</taxon>
        <taxon>Trypanosoma</taxon>
        <taxon>Nannomonas</taxon>
    </lineage>
</organism>
<sequence>MVPLDRFRPCHADTFSRLLPPRIIHHTGILGSSATTIPRGSMVAPYSSKIKKVEPVHGTFSQGLPQVLDYFMQGAHAMVFSRDFSQACHTSLPMQARFSNLAPDVLKEILVVHYGTDRPTAAAGVGTGFANGTGVFRRSSDPQG</sequence>
<evidence type="ECO:0000313" key="1">
    <source>
        <dbReference type="EMBL" id="CCD14122.1"/>
    </source>
</evidence>
<reference evidence="1 2" key="2">
    <citation type="journal article" date="2012" name="Proc. Natl. Acad. Sci. U.S.A.">
        <title>Antigenic diversity is generated by distinct evolutionary mechanisms in African trypanosome species.</title>
        <authorList>
            <person name="Jackson A.P."/>
            <person name="Berry A."/>
            <person name="Aslett M."/>
            <person name="Allison H.C."/>
            <person name="Burton P."/>
            <person name="Vavrova-Anderson J."/>
            <person name="Brown R."/>
            <person name="Browne H."/>
            <person name="Corton N."/>
            <person name="Hauser H."/>
            <person name="Gamble J."/>
            <person name="Gilderthorp R."/>
            <person name="Marcello L."/>
            <person name="McQuillan J."/>
            <person name="Otto T.D."/>
            <person name="Quail M.A."/>
            <person name="Sanders M.J."/>
            <person name="van Tonder A."/>
            <person name="Ginger M.L."/>
            <person name="Field M.C."/>
            <person name="Barry J.D."/>
            <person name="Hertz-Fowler C."/>
            <person name="Berriman M."/>
        </authorList>
    </citation>
    <scope>NUCLEOTIDE SEQUENCE [LARGE SCALE GENOMIC DNA]</scope>
    <source>
        <strain evidence="1 2">IL3000</strain>
    </source>
</reference>
<accession>F9WA66</accession>
<gene>
    <name evidence="1" type="ORF">TCIL3000_0_47820</name>
</gene>
<dbReference type="AlphaFoldDB" id="F9WA66"/>
<dbReference type="Proteomes" id="UP000000702">
    <property type="component" value="Unassembled WGS sequence"/>
</dbReference>
<protein>
    <submittedName>
        <fullName evidence="1">Uncharacterized protein</fullName>
    </submittedName>
</protein>
<proteinExistence type="predicted"/>
<reference evidence="2" key="1">
    <citation type="submission" date="2011-07" db="EMBL/GenBank/DDBJ databases">
        <title>Divergent evolution of antigenic variation in African trypanosomes.</title>
        <authorList>
            <person name="Jackson A.P."/>
            <person name="Berry A."/>
            <person name="Allison H.C."/>
            <person name="Burton P."/>
            <person name="Anderson J."/>
            <person name="Aslett M."/>
            <person name="Brown R."/>
            <person name="Corton N."/>
            <person name="Harris D."/>
            <person name="Hauser H."/>
            <person name="Gamble J."/>
            <person name="Gilderthorp R."/>
            <person name="McQuillan J."/>
            <person name="Quail M.A."/>
            <person name="Sanders M."/>
            <person name="Van Tonder A."/>
            <person name="Ginger M.L."/>
            <person name="Donelson J.E."/>
            <person name="Field M.C."/>
            <person name="Barry J.D."/>
            <person name="Berriman M."/>
            <person name="Hertz-Fowler C."/>
        </authorList>
    </citation>
    <scope>NUCLEOTIDE SEQUENCE [LARGE SCALE GENOMIC DNA]</scope>
    <source>
        <strain evidence="2">IL3000</strain>
    </source>
</reference>
<comment type="caution">
    <text evidence="1">The sequence shown here is derived from an EMBL/GenBank/DDBJ whole genome shotgun (WGS) entry which is preliminary data.</text>
</comment>
<name>F9WA66_TRYCI</name>